<dbReference type="InterPro" id="IPR043429">
    <property type="entry name" value="ArtM/GltK/GlnP/TcyL/YhdX-like"/>
</dbReference>
<dbReference type="CDD" id="cd06261">
    <property type="entry name" value="TM_PBP2"/>
    <property type="match status" value="1"/>
</dbReference>
<evidence type="ECO:0000256" key="4">
    <source>
        <dbReference type="ARBA" id="ARBA00022692"/>
    </source>
</evidence>
<dbReference type="RefSeq" id="WP_128685678.1">
    <property type="nucleotide sequence ID" value="NZ_CP029684.2"/>
</dbReference>
<feature type="transmembrane region" description="Helical" evidence="8">
    <location>
        <begin position="83"/>
        <end position="103"/>
    </location>
</feature>
<feature type="transmembrane region" description="Helical" evidence="8">
    <location>
        <begin position="160"/>
        <end position="178"/>
    </location>
</feature>
<keyword evidence="6 8" id="KW-1133">Transmembrane helix</keyword>
<protein>
    <submittedName>
        <fullName evidence="10">Amino acid ABC transporter permease</fullName>
    </submittedName>
</protein>
<dbReference type="SUPFAM" id="SSF161098">
    <property type="entry name" value="MetI-like"/>
    <property type="match status" value="1"/>
</dbReference>
<evidence type="ECO:0000256" key="6">
    <source>
        <dbReference type="ARBA" id="ARBA00022989"/>
    </source>
</evidence>
<keyword evidence="11" id="KW-1185">Reference proteome</keyword>
<dbReference type="InterPro" id="IPR035906">
    <property type="entry name" value="MetI-like_sf"/>
</dbReference>
<evidence type="ECO:0000256" key="5">
    <source>
        <dbReference type="ARBA" id="ARBA00022970"/>
    </source>
</evidence>
<feature type="domain" description="ABC transmembrane type-1" evidence="9">
    <location>
        <begin position="15"/>
        <end position="205"/>
    </location>
</feature>
<evidence type="ECO:0000313" key="11">
    <source>
        <dbReference type="Proteomes" id="UP000286907"/>
    </source>
</evidence>
<evidence type="ECO:0000256" key="7">
    <source>
        <dbReference type="ARBA" id="ARBA00023136"/>
    </source>
</evidence>
<sequence>MNYIISILPDILSGLNITIGLFIFTLIGATPLGVLMAIGMRSQFVILRWLLNAYVWIIRGTPLMLQLMFVYCGLPIATNNELVFPKMTAAVVVFILNYAGYLAEIFRGGIQAIPQGQYDAAQVLGISRGQTFRKIVLPQVFKIVLPSFGNEVINLIKDTSLGYVISLVDILYIAQGHAVADVTLLPYVIVAVLYLFFTALATLIMKKIEANYREWQ</sequence>
<name>A0ABX5QLA0_9LACO</name>
<keyword evidence="5" id="KW-0029">Amino-acid transport</keyword>
<proteinExistence type="inferred from homology"/>
<dbReference type="PROSITE" id="PS50928">
    <property type="entry name" value="ABC_TM1"/>
    <property type="match status" value="1"/>
</dbReference>
<evidence type="ECO:0000259" key="9">
    <source>
        <dbReference type="PROSITE" id="PS50928"/>
    </source>
</evidence>
<dbReference type="NCBIfam" id="TIGR01726">
    <property type="entry name" value="HEQRo_perm_3TM"/>
    <property type="match status" value="1"/>
</dbReference>
<accession>A0ABX5QLA0</accession>
<evidence type="ECO:0000256" key="2">
    <source>
        <dbReference type="ARBA" id="ARBA00022448"/>
    </source>
</evidence>
<dbReference type="PANTHER" id="PTHR30614">
    <property type="entry name" value="MEMBRANE COMPONENT OF AMINO ACID ABC TRANSPORTER"/>
    <property type="match status" value="1"/>
</dbReference>
<feature type="transmembrane region" description="Helical" evidence="8">
    <location>
        <begin position="50"/>
        <end position="71"/>
    </location>
</feature>
<dbReference type="InterPro" id="IPR010065">
    <property type="entry name" value="AA_ABC_transptr_permease_3TM"/>
</dbReference>
<organism evidence="10 11">
    <name type="scientific">Oenococcus sicerae</name>
    <dbReference type="NCBI Taxonomy" id="2203724"/>
    <lineage>
        <taxon>Bacteria</taxon>
        <taxon>Bacillati</taxon>
        <taxon>Bacillota</taxon>
        <taxon>Bacilli</taxon>
        <taxon>Lactobacillales</taxon>
        <taxon>Lactobacillaceae</taxon>
        <taxon>Oenococcus</taxon>
    </lineage>
</organism>
<dbReference type="Proteomes" id="UP000286907">
    <property type="component" value="Chromosome"/>
</dbReference>
<evidence type="ECO:0000256" key="3">
    <source>
        <dbReference type="ARBA" id="ARBA00022475"/>
    </source>
</evidence>
<dbReference type="Pfam" id="PF00528">
    <property type="entry name" value="BPD_transp_1"/>
    <property type="match status" value="1"/>
</dbReference>
<keyword evidence="2 8" id="KW-0813">Transport</keyword>
<feature type="transmembrane region" description="Helical" evidence="8">
    <location>
        <begin position="184"/>
        <end position="205"/>
    </location>
</feature>
<keyword evidence="7 8" id="KW-0472">Membrane</keyword>
<comment type="subcellular location">
    <subcellularLocation>
        <location evidence="1 8">Cell membrane</location>
        <topology evidence="1 8">Multi-pass membrane protein</topology>
    </subcellularLocation>
</comment>
<keyword evidence="3" id="KW-1003">Cell membrane</keyword>
<dbReference type="PANTHER" id="PTHR30614:SF0">
    <property type="entry name" value="L-CYSTINE TRANSPORT SYSTEM PERMEASE PROTEIN TCYL"/>
    <property type="match status" value="1"/>
</dbReference>
<keyword evidence="4 8" id="KW-0812">Transmembrane</keyword>
<evidence type="ECO:0000256" key="8">
    <source>
        <dbReference type="RuleBase" id="RU363032"/>
    </source>
</evidence>
<dbReference type="InterPro" id="IPR000515">
    <property type="entry name" value="MetI-like"/>
</dbReference>
<dbReference type="EMBL" id="CP029684">
    <property type="protein sequence ID" value="QAS69505.1"/>
    <property type="molecule type" value="Genomic_DNA"/>
</dbReference>
<reference evidence="10 11" key="1">
    <citation type="journal article" date="2019" name="Syst. Appl. Microbiol.">
        <title>Oenococcus sicerae sp. nov., isolated from French cider.</title>
        <authorList>
            <person name="Cousin F.J."/>
            <person name="Le Guellec R."/>
            <person name="Chagnot C."/>
            <person name="Goux D."/>
            <person name="Dalmasso M."/>
            <person name="Laplace J.M."/>
            <person name="Cretenet M."/>
        </authorList>
    </citation>
    <scope>NUCLEOTIDE SEQUENCE [LARGE SCALE GENOMIC DNA]</scope>
    <source>
        <strain evidence="10 11">UCMA 15228</strain>
    </source>
</reference>
<evidence type="ECO:0000313" key="10">
    <source>
        <dbReference type="EMBL" id="QAS69505.1"/>
    </source>
</evidence>
<comment type="similarity">
    <text evidence="8">Belongs to the binding-protein-dependent transport system permease family.</text>
</comment>
<feature type="transmembrane region" description="Helical" evidence="8">
    <location>
        <begin position="17"/>
        <end position="38"/>
    </location>
</feature>
<gene>
    <name evidence="10" type="ORF">DLJ48_02695</name>
</gene>
<evidence type="ECO:0000256" key="1">
    <source>
        <dbReference type="ARBA" id="ARBA00004651"/>
    </source>
</evidence>
<dbReference type="Gene3D" id="1.10.3720.10">
    <property type="entry name" value="MetI-like"/>
    <property type="match status" value="1"/>
</dbReference>